<keyword evidence="2" id="KW-1185">Reference proteome</keyword>
<reference evidence="1 2" key="1">
    <citation type="submission" date="2020-03" db="EMBL/GenBank/DDBJ databases">
        <title>Sequencing the genomes of 1000 actinobacteria strains.</title>
        <authorList>
            <person name="Klenk H.-P."/>
        </authorList>
    </citation>
    <scope>NUCLEOTIDE SEQUENCE [LARGE SCALE GENOMIC DNA]</scope>
    <source>
        <strain evidence="1 2">DSM 45490</strain>
    </source>
</reference>
<dbReference type="EMBL" id="JAASRO010000001">
    <property type="protein sequence ID" value="NIK59434.1"/>
    <property type="molecule type" value="Genomic_DNA"/>
</dbReference>
<dbReference type="Proteomes" id="UP000555407">
    <property type="component" value="Unassembled WGS sequence"/>
</dbReference>
<sequence length="40" mass="4446">MFERLLIPAAPAWVNHAGLHQHPDREQVAALESLAGRLDD</sequence>
<name>A0A7X6A3K5_9ACTN</name>
<evidence type="ECO:0000313" key="1">
    <source>
        <dbReference type="EMBL" id="NIK59434.1"/>
    </source>
</evidence>
<comment type="caution">
    <text evidence="1">The sequence shown here is derived from an EMBL/GenBank/DDBJ whole genome shotgun (WGS) entry which is preliminary data.</text>
</comment>
<organism evidence="1 2">
    <name type="scientific">Kribbella shirazensis</name>
    <dbReference type="NCBI Taxonomy" id="1105143"/>
    <lineage>
        <taxon>Bacteria</taxon>
        <taxon>Bacillati</taxon>
        <taxon>Actinomycetota</taxon>
        <taxon>Actinomycetes</taxon>
        <taxon>Propionibacteriales</taxon>
        <taxon>Kribbellaceae</taxon>
        <taxon>Kribbella</taxon>
    </lineage>
</organism>
<dbReference type="RefSeq" id="WP_272954835.1">
    <property type="nucleotide sequence ID" value="NZ_JAASRO010000001.1"/>
</dbReference>
<evidence type="ECO:0000313" key="2">
    <source>
        <dbReference type="Proteomes" id="UP000555407"/>
    </source>
</evidence>
<dbReference type="AlphaFoldDB" id="A0A7X6A3K5"/>
<gene>
    <name evidence="1" type="ORF">BJY22_005151</name>
</gene>
<proteinExistence type="predicted"/>
<protein>
    <submittedName>
        <fullName evidence="1">Uncharacterized protein</fullName>
    </submittedName>
</protein>
<accession>A0A7X6A3K5</accession>